<evidence type="ECO:0000313" key="3">
    <source>
        <dbReference type="Proteomes" id="UP001642540"/>
    </source>
</evidence>
<keyword evidence="3" id="KW-1185">Reference proteome</keyword>
<name>A0ABP1QCH0_9HEXA</name>
<dbReference type="Proteomes" id="UP001642540">
    <property type="component" value="Unassembled WGS sequence"/>
</dbReference>
<gene>
    <name evidence="2" type="ORF">ODALV1_LOCUS9752</name>
</gene>
<keyword evidence="1" id="KW-0472">Membrane</keyword>
<feature type="transmembrane region" description="Helical" evidence="1">
    <location>
        <begin position="21"/>
        <end position="44"/>
    </location>
</feature>
<proteinExistence type="predicted"/>
<reference evidence="2 3" key="1">
    <citation type="submission" date="2024-08" db="EMBL/GenBank/DDBJ databases">
        <authorList>
            <person name="Cucini C."/>
            <person name="Frati F."/>
        </authorList>
    </citation>
    <scope>NUCLEOTIDE SEQUENCE [LARGE SCALE GENOMIC DNA]</scope>
</reference>
<accession>A0ABP1QCH0</accession>
<feature type="transmembrane region" description="Helical" evidence="1">
    <location>
        <begin position="153"/>
        <end position="175"/>
    </location>
</feature>
<feature type="transmembrane region" description="Helical" evidence="1">
    <location>
        <begin position="85"/>
        <end position="106"/>
    </location>
</feature>
<sequence length="200" mass="22031">MAKAQEHKARGGVRRVANLIYMVHVVKWLIAVLLIMLATCIGLSKFGEDCGDGNTCVSAKYIDSIFPEIAILTAEEKSWVAAQTFILGFLGLALAIAQISGMTLLLDATEKDMKQKLVPEMLDYVMYIQLGVLFGHALFFGVCLYFPGFSVPLFAACGDVIVSSSMIFILSDYICQFKKEEFGIDQVNKGNQREKAQNVV</sequence>
<keyword evidence="1" id="KW-1133">Transmembrane helix</keyword>
<dbReference type="EMBL" id="CAXLJM020000030">
    <property type="protein sequence ID" value="CAL8097819.1"/>
    <property type="molecule type" value="Genomic_DNA"/>
</dbReference>
<comment type="caution">
    <text evidence="2">The sequence shown here is derived from an EMBL/GenBank/DDBJ whole genome shotgun (WGS) entry which is preliminary data.</text>
</comment>
<organism evidence="2 3">
    <name type="scientific">Orchesella dallaii</name>
    <dbReference type="NCBI Taxonomy" id="48710"/>
    <lineage>
        <taxon>Eukaryota</taxon>
        <taxon>Metazoa</taxon>
        <taxon>Ecdysozoa</taxon>
        <taxon>Arthropoda</taxon>
        <taxon>Hexapoda</taxon>
        <taxon>Collembola</taxon>
        <taxon>Entomobryomorpha</taxon>
        <taxon>Entomobryoidea</taxon>
        <taxon>Orchesellidae</taxon>
        <taxon>Orchesellinae</taxon>
        <taxon>Orchesella</taxon>
    </lineage>
</organism>
<evidence type="ECO:0000313" key="2">
    <source>
        <dbReference type="EMBL" id="CAL8097819.1"/>
    </source>
</evidence>
<protein>
    <submittedName>
        <fullName evidence="2">Uncharacterized protein</fullName>
    </submittedName>
</protein>
<evidence type="ECO:0000256" key="1">
    <source>
        <dbReference type="SAM" id="Phobius"/>
    </source>
</evidence>
<feature type="transmembrane region" description="Helical" evidence="1">
    <location>
        <begin position="127"/>
        <end position="147"/>
    </location>
</feature>
<keyword evidence="1" id="KW-0812">Transmembrane</keyword>